<dbReference type="InterPro" id="IPR029400">
    <property type="entry name" value="TINF2_N"/>
</dbReference>
<dbReference type="GO" id="GO:0070187">
    <property type="term" value="C:shelterin complex"/>
    <property type="evidence" value="ECO:0007669"/>
    <property type="project" value="InterPro"/>
</dbReference>
<sequence>MATPPEAGPAALRFVAAASWQVVRGRCVEHFPRVLEFLRSLRAAAPGLVRYRHHERLCMGLKAKLVVDLVLQGRPWAQVLNALHHHFPESGPVVRDPKATKQDLKKISEAQKTFCQQVEQLAEAPIDLALKLQELEQEYGEPFLAAMEKLFFEYLCQLEKALPTLQAQQLQDVLSWMQPGVSITSSFALSQYGVDMGWPLPGIWVHQPRSCLSLRTGKNMGHTQHIQQGLNCLDCPIDPLRLSLSPPRARKPVCPPSLCNSDITIGDLVLDSDEEENGQREGRDSLGNYQKTKFDTLIPTFCEYLPPSGPNAISVPFCDHVDSSGLL</sequence>
<feature type="domain" description="TERF1-interacting nuclear factor 2 N-terminal" evidence="1">
    <location>
        <begin position="20"/>
        <end position="169"/>
    </location>
</feature>
<gene>
    <name evidence="2" type="ORF">Cadr_000005804</name>
</gene>
<proteinExistence type="predicted"/>
<evidence type="ECO:0000313" key="3">
    <source>
        <dbReference type="Proteomes" id="UP000299084"/>
    </source>
</evidence>
<protein>
    <submittedName>
        <fullName evidence="2">TERF1-interacting nuclear factor 2</fullName>
    </submittedName>
</protein>
<dbReference type="GO" id="GO:1904356">
    <property type="term" value="P:regulation of telomere maintenance via telomere lengthening"/>
    <property type="evidence" value="ECO:0007669"/>
    <property type="project" value="TreeGrafter"/>
</dbReference>
<dbReference type="AlphaFoldDB" id="A0A5N4E0J0"/>
<dbReference type="Proteomes" id="UP000299084">
    <property type="component" value="Unassembled WGS sequence"/>
</dbReference>
<accession>A0A5N4E0J0</accession>
<dbReference type="EMBL" id="JWIN03000006">
    <property type="protein sequence ID" value="KAB1276943.1"/>
    <property type="molecule type" value="Genomic_DNA"/>
</dbReference>
<dbReference type="GO" id="GO:0042162">
    <property type="term" value="F:telomeric DNA binding"/>
    <property type="evidence" value="ECO:0007669"/>
    <property type="project" value="TreeGrafter"/>
</dbReference>
<dbReference type="GO" id="GO:0016233">
    <property type="term" value="P:telomere capping"/>
    <property type="evidence" value="ECO:0007669"/>
    <property type="project" value="InterPro"/>
</dbReference>
<dbReference type="Pfam" id="PF14973">
    <property type="entry name" value="TINF2_N"/>
    <property type="match status" value="1"/>
</dbReference>
<keyword evidence="3" id="KW-1185">Reference proteome</keyword>
<comment type="caution">
    <text evidence="2">The sequence shown here is derived from an EMBL/GenBank/DDBJ whole genome shotgun (WGS) entry which is preliminary data.</text>
</comment>
<dbReference type="PANTHER" id="PTHR15512">
    <property type="entry name" value="TERF1-INTERACTING NUCLEAR FACTOR 2"/>
    <property type="match status" value="1"/>
</dbReference>
<organism evidence="2 3">
    <name type="scientific">Camelus dromedarius</name>
    <name type="common">Dromedary</name>
    <name type="synonym">Arabian camel</name>
    <dbReference type="NCBI Taxonomy" id="9838"/>
    <lineage>
        <taxon>Eukaryota</taxon>
        <taxon>Metazoa</taxon>
        <taxon>Chordata</taxon>
        <taxon>Craniata</taxon>
        <taxon>Vertebrata</taxon>
        <taxon>Euteleostomi</taxon>
        <taxon>Mammalia</taxon>
        <taxon>Eutheria</taxon>
        <taxon>Laurasiatheria</taxon>
        <taxon>Artiodactyla</taxon>
        <taxon>Tylopoda</taxon>
        <taxon>Camelidae</taxon>
        <taxon>Camelus</taxon>
    </lineage>
</organism>
<dbReference type="PANTHER" id="PTHR15512:SF0">
    <property type="entry name" value="TERF1-INTERACTING NUCLEAR FACTOR 2"/>
    <property type="match status" value="1"/>
</dbReference>
<dbReference type="CDD" id="cd11657">
    <property type="entry name" value="TIN2_N"/>
    <property type="match status" value="1"/>
</dbReference>
<reference evidence="2 3" key="1">
    <citation type="journal article" date="2019" name="Mol. Ecol. Resour.">
        <title>Improving Illumina assemblies with Hi-C and long reads: an example with the North African dromedary.</title>
        <authorList>
            <person name="Elbers J.P."/>
            <person name="Rogers M.F."/>
            <person name="Perelman P.L."/>
            <person name="Proskuryakova A.A."/>
            <person name="Serdyukova N.A."/>
            <person name="Johnson W.E."/>
            <person name="Horin P."/>
            <person name="Corander J."/>
            <person name="Murphy D."/>
            <person name="Burger P.A."/>
        </authorList>
    </citation>
    <scope>NUCLEOTIDE SEQUENCE [LARGE SCALE GENOMIC DNA]</scope>
    <source>
        <strain evidence="2">Drom800</strain>
        <tissue evidence="2">Blood</tissue>
    </source>
</reference>
<evidence type="ECO:0000259" key="1">
    <source>
        <dbReference type="Pfam" id="PF14973"/>
    </source>
</evidence>
<name>A0A5N4E0J0_CAMDR</name>
<dbReference type="InterPro" id="IPR039098">
    <property type="entry name" value="TINF2"/>
</dbReference>
<evidence type="ECO:0000313" key="2">
    <source>
        <dbReference type="EMBL" id="KAB1276943.1"/>
    </source>
</evidence>